<sequence length="342" mass="37723">PGHAHATGVTKLAALISKHAPNVTALVSEPWECTPGSRSLAGHLALMYFHQLRICNAPLNGPIASPKHEACLASLCIQTSMLQASGAHGIPVLQLHTLKLLQAEAFFSWEAFGTAAANLEFTNLTTLTIDFEKDHVANDSHKYDAQKGKNPRVSMGVDKRRVLFPKLTNLCVRKLPYTYPEAWAMFLDSPIKNLALAGKFAHIRYLDTRVLRHLDIFDIHVYLSEKSFGKFTTFVKTVLSVESSVKSAWIRHSEVFPISIPDACLWAGLQELNITAYIPTFTLLALVSQLPALYRLIAQRIARDDSEVPLESEAGPFYIEPGAVASTSVRDLQLHMGGNKAR</sequence>
<name>A0ACC1KUP4_9FUNG</name>
<dbReference type="Proteomes" id="UP001140096">
    <property type="component" value="Unassembled WGS sequence"/>
</dbReference>
<feature type="non-terminal residue" evidence="1">
    <location>
        <position position="342"/>
    </location>
</feature>
<dbReference type="EMBL" id="JANBUP010003882">
    <property type="protein sequence ID" value="KAJ2795455.1"/>
    <property type="molecule type" value="Genomic_DNA"/>
</dbReference>
<reference evidence="1" key="1">
    <citation type="submission" date="2022-07" db="EMBL/GenBank/DDBJ databases">
        <title>Phylogenomic reconstructions and comparative analyses of Kickxellomycotina fungi.</title>
        <authorList>
            <person name="Reynolds N.K."/>
            <person name="Stajich J.E."/>
            <person name="Barry K."/>
            <person name="Grigoriev I.V."/>
            <person name="Crous P."/>
            <person name="Smith M.E."/>
        </authorList>
    </citation>
    <scope>NUCLEOTIDE SEQUENCE</scope>
    <source>
        <strain evidence="1">CBS 102833</strain>
    </source>
</reference>
<proteinExistence type="predicted"/>
<organism evidence="1 2">
    <name type="scientific">Coemansia furcata</name>
    <dbReference type="NCBI Taxonomy" id="417177"/>
    <lineage>
        <taxon>Eukaryota</taxon>
        <taxon>Fungi</taxon>
        <taxon>Fungi incertae sedis</taxon>
        <taxon>Zoopagomycota</taxon>
        <taxon>Kickxellomycotina</taxon>
        <taxon>Kickxellomycetes</taxon>
        <taxon>Kickxellales</taxon>
        <taxon>Kickxellaceae</taxon>
        <taxon>Coemansia</taxon>
    </lineage>
</organism>
<comment type="caution">
    <text evidence="1">The sequence shown here is derived from an EMBL/GenBank/DDBJ whole genome shotgun (WGS) entry which is preliminary data.</text>
</comment>
<keyword evidence="2" id="KW-1185">Reference proteome</keyword>
<protein>
    <submittedName>
        <fullName evidence="1">Uncharacterized protein</fullName>
    </submittedName>
</protein>
<evidence type="ECO:0000313" key="1">
    <source>
        <dbReference type="EMBL" id="KAJ2795455.1"/>
    </source>
</evidence>
<gene>
    <name evidence="1" type="ORF">H4S07_006481</name>
</gene>
<evidence type="ECO:0000313" key="2">
    <source>
        <dbReference type="Proteomes" id="UP001140096"/>
    </source>
</evidence>
<feature type="non-terminal residue" evidence="1">
    <location>
        <position position="1"/>
    </location>
</feature>
<accession>A0ACC1KUP4</accession>